<accession>A0A0J8BI87</accession>
<dbReference type="Proteomes" id="UP000035740">
    <property type="component" value="Unassembled WGS sequence"/>
</dbReference>
<organism evidence="1 2">
    <name type="scientific">Beta vulgaris subsp. vulgaris</name>
    <name type="common">Beet</name>
    <dbReference type="NCBI Taxonomy" id="3555"/>
    <lineage>
        <taxon>Eukaryota</taxon>
        <taxon>Viridiplantae</taxon>
        <taxon>Streptophyta</taxon>
        <taxon>Embryophyta</taxon>
        <taxon>Tracheophyta</taxon>
        <taxon>Spermatophyta</taxon>
        <taxon>Magnoliopsida</taxon>
        <taxon>eudicotyledons</taxon>
        <taxon>Gunneridae</taxon>
        <taxon>Pentapetalae</taxon>
        <taxon>Caryophyllales</taxon>
        <taxon>Chenopodiaceae</taxon>
        <taxon>Betoideae</taxon>
        <taxon>Beta</taxon>
    </lineage>
</organism>
<name>A0A0J8BI87_BETVV</name>
<sequence length="69" mass="7890">MPASSTLLPASAKREQVVVVHRGSICRRFRLIVVVNISRLIVVVNISRLIAGRREPRQEEGRLDERMRV</sequence>
<evidence type="ECO:0000313" key="1">
    <source>
        <dbReference type="EMBL" id="KMS99802.1"/>
    </source>
</evidence>
<keyword evidence="2" id="KW-1185">Reference proteome</keyword>
<dbReference type="Gramene" id="KMS99802">
    <property type="protein sequence ID" value="KMS99802"/>
    <property type="gene ID" value="BVRB_1g020550"/>
</dbReference>
<reference evidence="1 2" key="1">
    <citation type="journal article" date="2014" name="Nature">
        <title>The genome of the recently domesticated crop plant sugar beet (Beta vulgaris).</title>
        <authorList>
            <person name="Dohm J.C."/>
            <person name="Minoche A.E."/>
            <person name="Holtgrawe D."/>
            <person name="Capella-Gutierrez S."/>
            <person name="Zakrzewski F."/>
            <person name="Tafer H."/>
            <person name="Rupp O."/>
            <person name="Sorensen T.R."/>
            <person name="Stracke R."/>
            <person name="Reinhardt R."/>
            <person name="Goesmann A."/>
            <person name="Kraft T."/>
            <person name="Schulz B."/>
            <person name="Stadler P.F."/>
            <person name="Schmidt T."/>
            <person name="Gabaldon T."/>
            <person name="Lehrach H."/>
            <person name="Weisshaar B."/>
            <person name="Himmelbauer H."/>
        </authorList>
    </citation>
    <scope>NUCLEOTIDE SEQUENCE [LARGE SCALE GENOMIC DNA]</scope>
    <source>
        <tissue evidence="1">Taproot</tissue>
    </source>
</reference>
<dbReference type="EMBL" id="KQ090200">
    <property type="protein sequence ID" value="KMS99802.1"/>
    <property type="molecule type" value="Genomic_DNA"/>
</dbReference>
<proteinExistence type="predicted"/>
<gene>
    <name evidence="1" type="ORF">BVRB_1g020550</name>
</gene>
<evidence type="ECO:0000313" key="2">
    <source>
        <dbReference type="Proteomes" id="UP000035740"/>
    </source>
</evidence>
<protein>
    <submittedName>
        <fullName evidence="1">Uncharacterized protein</fullName>
    </submittedName>
</protein>
<dbReference type="AlphaFoldDB" id="A0A0J8BI87"/>